<sequence length="231" mass="26744">MSVNTRVSLSALMSSETMDNANQVIATITHDESIDTPLSITNDNGTFYYHRDHQGSIIALTDSSGQVVESFTYDNHYGTITDHSKTTQTNNPYAYTGRELDTDELYYYRARYYDASIQRFLGEDPIEFNSTDFNFYRYIHNSPINFKDPLGLKRGGMFGDIVNESRDTIDPYTKYFYYYFLGKECKKLIKNYDCGCYSALECAIEIEQLRKKCKKLFVERGQKDLLDMLVP</sequence>
<dbReference type="InterPro" id="IPR056823">
    <property type="entry name" value="TEN-like_YD-shell"/>
</dbReference>
<dbReference type="Gene3D" id="2.180.10.10">
    <property type="entry name" value="RHS repeat-associated core"/>
    <property type="match status" value="1"/>
</dbReference>
<dbReference type="EMBL" id="CACVAS010000020">
    <property type="protein sequence ID" value="CAA6802045.1"/>
    <property type="molecule type" value="Genomic_DNA"/>
</dbReference>
<name>A0A6S6SGG6_9BACT</name>
<dbReference type="PANTHER" id="PTHR32305">
    <property type="match status" value="1"/>
</dbReference>
<dbReference type="AlphaFoldDB" id="A0A6S6SGG6"/>
<protein>
    <recommendedName>
        <fullName evidence="2">Teneurin-like YD-shell domain-containing protein</fullName>
    </recommendedName>
</protein>
<reference evidence="3" key="1">
    <citation type="submission" date="2020-01" db="EMBL/GenBank/DDBJ databases">
        <authorList>
            <person name="Meier V. D."/>
            <person name="Meier V D."/>
        </authorList>
    </citation>
    <scope>NUCLEOTIDE SEQUENCE</scope>
    <source>
        <strain evidence="3">HLG_WM_MAG_01</strain>
    </source>
</reference>
<feature type="domain" description="Teneurin-like YD-shell" evidence="2">
    <location>
        <begin position="15"/>
        <end position="144"/>
    </location>
</feature>
<dbReference type="Pfam" id="PF25023">
    <property type="entry name" value="TEN_YD-shell"/>
    <property type="match status" value="1"/>
</dbReference>
<evidence type="ECO:0000313" key="3">
    <source>
        <dbReference type="EMBL" id="CAA6802045.1"/>
    </source>
</evidence>
<keyword evidence="1" id="KW-0677">Repeat</keyword>
<gene>
    <name evidence="3" type="ORF">HELGO_WM2531</name>
</gene>
<dbReference type="NCBIfam" id="TIGR03696">
    <property type="entry name" value="Rhs_assc_core"/>
    <property type="match status" value="1"/>
</dbReference>
<evidence type="ECO:0000256" key="1">
    <source>
        <dbReference type="ARBA" id="ARBA00022737"/>
    </source>
</evidence>
<organism evidence="3">
    <name type="scientific">uncultured Sulfurovum sp</name>
    <dbReference type="NCBI Taxonomy" id="269237"/>
    <lineage>
        <taxon>Bacteria</taxon>
        <taxon>Pseudomonadati</taxon>
        <taxon>Campylobacterota</taxon>
        <taxon>Epsilonproteobacteria</taxon>
        <taxon>Campylobacterales</taxon>
        <taxon>Sulfurovaceae</taxon>
        <taxon>Sulfurovum</taxon>
        <taxon>environmental samples</taxon>
    </lineage>
</organism>
<dbReference type="PANTHER" id="PTHR32305:SF15">
    <property type="entry name" value="PROTEIN RHSA-RELATED"/>
    <property type="match status" value="1"/>
</dbReference>
<dbReference type="InterPro" id="IPR050708">
    <property type="entry name" value="T6SS_VgrG/RHS"/>
</dbReference>
<accession>A0A6S6SGG6</accession>
<dbReference type="InterPro" id="IPR022385">
    <property type="entry name" value="Rhs_assc_core"/>
</dbReference>
<evidence type="ECO:0000259" key="2">
    <source>
        <dbReference type="Pfam" id="PF25023"/>
    </source>
</evidence>
<proteinExistence type="predicted"/>